<protein>
    <submittedName>
        <fullName evidence="4">Aerobic cobaltochelatase subunit CobN</fullName>
        <ecNumber evidence="4">6.6.1.2</ecNumber>
    </submittedName>
</protein>
<dbReference type="CDD" id="cd10150">
    <property type="entry name" value="CobN_like"/>
    <property type="match status" value="1"/>
</dbReference>
<dbReference type="PANTHER" id="PTHR44119:SF4">
    <property type="entry name" value="AEROBIC COBALTOCHELATASE SUBUNIT COBN"/>
    <property type="match status" value="1"/>
</dbReference>
<dbReference type="PANTHER" id="PTHR44119">
    <property type="entry name" value="MAGNESIUM-CHELATASE SUBUNIT CHLH, CHLOROPLASTIC"/>
    <property type="match status" value="1"/>
</dbReference>
<dbReference type="NCBIfam" id="NF004644">
    <property type="entry name" value="PRK05989.2-2"/>
    <property type="match status" value="1"/>
</dbReference>
<evidence type="ECO:0000256" key="2">
    <source>
        <dbReference type="SAM" id="Phobius"/>
    </source>
</evidence>
<organism evidence="4 5">
    <name type="scientific">Rosistilla ulvae</name>
    <dbReference type="NCBI Taxonomy" id="1930277"/>
    <lineage>
        <taxon>Bacteria</taxon>
        <taxon>Pseudomonadati</taxon>
        <taxon>Planctomycetota</taxon>
        <taxon>Planctomycetia</taxon>
        <taxon>Pirellulales</taxon>
        <taxon>Pirellulaceae</taxon>
        <taxon>Rosistilla</taxon>
    </lineage>
</organism>
<evidence type="ECO:0000313" key="5">
    <source>
        <dbReference type="Proteomes" id="UP000319557"/>
    </source>
</evidence>
<feature type="domain" description="CobN/magnesium chelatase" evidence="3">
    <location>
        <begin position="187"/>
        <end position="1295"/>
    </location>
</feature>
<evidence type="ECO:0000256" key="1">
    <source>
        <dbReference type="SAM" id="MobiDB-lite"/>
    </source>
</evidence>
<dbReference type="GO" id="GO:0051116">
    <property type="term" value="F:cobaltochelatase activity"/>
    <property type="evidence" value="ECO:0007669"/>
    <property type="project" value="UniProtKB-EC"/>
</dbReference>
<dbReference type="Proteomes" id="UP000319557">
    <property type="component" value="Chromosome"/>
</dbReference>
<proteinExistence type="predicted"/>
<gene>
    <name evidence="4" type="primary">cobN</name>
    <name evidence="4" type="ORF">EC9_53410</name>
</gene>
<dbReference type="Pfam" id="PF02514">
    <property type="entry name" value="CobN-Mg_chel"/>
    <property type="match status" value="1"/>
</dbReference>
<keyword evidence="2" id="KW-0472">Membrane</keyword>
<dbReference type="KEGG" id="ruv:EC9_53410"/>
<feature type="transmembrane region" description="Helical" evidence="2">
    <location>
        <begin position="1394"/>
        <end position="1413"/>
    </location>
</feature>
<dbReference type="InterPro" id="IPR003672">
    <property type="entry name" value="CobN/Mg_chltase"/>
</dbReference>
<keyword evidence="4" id="KW-0436">Ligase</keyword>
<keyword evidence="2" id="KW-0812">Transmembrane</keyword>
<dbReference type="EMBL" id="CP036261">
    <property type="protein sequence ID" value="QDS91121.1"/>
    <property type="molecule type" value="Genomic_DNA"/>
</dbReference>
<name>A0A517M8B4_9BACT</name>
<accession>A0A517M8B4</accession>
<dbReference type="EC" id="6.6.1.2" evidence="4"/>
<feature type="region of interest" description="Disordered" evidence="1">
    <location>
        <begin position="1324"/>
        <end position="1357"/>
    </location>
</feature>
<sequence>MITSSVHDFIRHFALKGSRLSRYDSQTERCSLVLRNARRPWLSNCSIVVIALATVLCMASNRQAIAAEDDKSVLVLHSYLISPAQIATLQSAAKEAPVDLRFLAADSADTDTLRAEIERADLILLDVAHESVLTPIVSKSAEDIEKSDLPYILVPGLDRVRRGQLMQAASLKSQHKVSDETAARIRQYYRYGGDGNTLLLMAALATDLSNPPAADLPAAIAFPEQGFYHPDWTEIETSREVIQSKLAGDAKPIVAIAINSATLSSGDTDWLDAILLALKQRDINGYAFYGPRQNSQLFTEMTCRDKDGEAKPFADLIINAALIFRPAERKAEIDQIGVPVMQTLPSLNRDAEQWRASDDGLAMANISYYYASSELAGMIAPMLISARNADTRLLQPINQQIAALADRAAAICRLQQSQRGERRIAMMVYNYPQGENNFGASFLNVPKSLVNVIAAMKQAGYTTETIDESSLTSAVQTSLRALYDSDALISQHAAGKAGFLPLAEYQTWFDGLPAPTRHRIENHWGDPRSAAVRTESGDSGFVIPGVQLGNIHVIPQPLRHEVTAATEAELRKQRINHNSTVPLSHKYLATYLYLRQQWRADAVVHFGTHGTLEWAPGKQRALSVDDDPLLALGSLPNVYPYIMDNLGEATTAKRRSGAVMISHMTPMFSPAGFRPGLHEMHDLMHDWETIADGPVRKQMEKQLVDWFAEQKLDRDLGWSTDRIADHFEEFMEVLHPYLDDIAQTAQPQGLAVLGQVPDRERRFGMVMQMLRKRLIDALGEDIDEVFLLDAAKVGNSRPARWLRMALQDADAASRLDLRMIDNLDSSKQTSVPNRAAEKTLDADVLLELALEAQRLDALLATNNEIPALITALDGQHVPSSYGGDPVRNPDSLPTGKNLYGFDPSRVPTRQAWEIGVGVLDDWIADYRLRHENAYPQQIAFTMWAGETMRHHGVMESQIFHALGVRPRWDDTGRMKGIELVSDSDFGRPRIDVLMTVTGSYRDQFPHLMKWIDEAVVLVANHESPKTESDGDESATNFVANHARWLREQLIAEGVSDEEANRQSTARVFSNESGNYGTGLNDAAYASDLWEYQQANGGDAEMARLFVDRMGYAYGDGLDGVAASELFAKQLAGVDAAFLSRSSHTYGVLTSDDPFAYLGGFALAARAAGGESPELYVQNLRDESEIILDSAASAIAKEMQTRYLHPQWIEAQQAEGYSGTLQVLKATQFLWGWQVTSPESVREDQWQAMLDTYVNDQYELGTRQWLEEHNHHALAQVLERMVDAVRLNYWQPDSETQQALFAAYDQAARASGLIESNRQVQQFVSQQFSPTQQAADTAAPPSQNDAPSATPEPTVDAAAAAPEVEPPAATKFVQGQELRPEPAASEASQETNRNVAMVVGIALLLMILGAFLQLRRLVKTNGNRT</sequence>
<reference evidence="4 5" key="1">
    <citation type="submission" date="2019-02" db="EMBL/GenBank/DDBJ databases">
        <title>Deep-cultivation of Planctomycetes and their phenomic and genomic characterization uncovers novel biology.</title>
        <authorList>
            <person name="Wiegand S."/>
            <person name="Jogler M."/>
            <person name="Boedeker C."/>
            <person name="Pinto D."/>
            <person name="Vollmers J."/>
            <person name="Rivas-Marin E."/>
            <person name="Kohn T."/>
            <person name="Peeters S.H."/>
            <person name="Heuer A."/>
            <person name="Rast P."/>
            <person name="Oberbeckmann S."/>
            <person name="Bunk B."/>
            <person name="Jeske O."/>
            <person name="Meyerdierks A."/>
            <person name="Storesund J.E."/>
            <person name="Kallscheuer N."/>
            <person name="Luecker S."/>
            <person name="Lage O.M."/>
            <person name="Pohl T."/>
            <person name="Merkel B.J."/>
            <person name="Hornburger P."/>
            <person name="Mueller R.-W."/>
            <person name="Bruemmer F."/>
            <person name="Labrenz M."/>
            <person name="Spormann A.M."/>
            <person name="Op den Camp H."/>
            <person name="Overmann J."/>
            <person name="Amann R."/>
            <person name="Jetten M.S.M."/>
            <person name="Mascher T."/>
            <person name="Medema M.H."/>
            <person name="Devos D.P."/>
            <person name="Kaster A.-K."/>
            <person name="Ovreas L."/>
            <person name="Rohde M."/>
            <person name="Galperin M.Y."/>
            <person name="Jogler C."/>
        </authorList>
    </citation>
    <scope>NUCLEOTIDE SEQUENCE [LARGE SCALE GENOMIC DNA]</scope>
    <source>
        <strain evidence="4 5">EC9</strain>
    </source>
</reference>
<keyword evidence="5" id="KW-1185">Reference proteome</keyword>
<dbReference type="OrthoDB" id="9757976at2"/>
<evidence type="ECO:0000259" key="3">
    <source>
        <dbReference type="Pfam" id="PF02514"/>
    </source>
</evidence>
<evidence type="ECO:0000313" key="4">
    <source>
        <dbReference type="EMBL" id="QDS91121.1"/>
    </source>
</evidence>
<keyword evidence="2" id="KW-1133">Transmembrane helix</keyword>